<proteinExistence type="predicted"/>
<organism evidence="1 2">
    <name type="scientific">Brassica cretica</name>
    <name type="common">Mustard</name>
    <dbReference type="NCBI Taxonomy" id="69181"/>
    <lineage>
        <taxon>Eukaryota</taxon>
        <taxon>Viridiplantae</taxon>
        <taxon>Streptophyta</taxon>
        <taxon>Embryophyta</taxon>
        <taxon>Tracheophyta</taxon>
        <taxon>Spermatophyta</taxon>
        <taxon>Magnoliopsida</taxon>
        <taxon>eudicotyledons</taxon>
        <taxon>Gunneridae</taxon>
        <taxon>Pentapetalae</taxon>
        <taxon>rosids</taxon>
        <taxon>malvids</taxon>
        <taxon>Brassicales</taxon>
        <taxon>Brassicaceae</taxon>
        <taxon>Brassiceae</taxon>
        <taxon>Brassica</taxon>
    </lineage>
</organism>
<keyword evidence="2" id="KW-1185">Reference proteome</keyword>
<dbReference type="Proteomes" id="UP000266723">
    <property type="component" value="Unassembled WGS sequence"/>
</dbReference>
<protein>
    <recommendedName>
        <fullName evidence="3">Cupin type-1 domain-containing protein</fullName>
    </recommendedName>
</protein>
<evidence type="ECO:0008006" key="3">
    <source>
        <dbReference type="Google" id="ProtNLM"/>
    </source>
</evidence>
<evidence type="ECO:0000313" key="2">
    <source>
        <dbReference type="Proteomes" id="UP000266723"/>
    </source>
</evidence>
<reference evidence="1 2" key="1">
    <citation type="journal article" date="2020" name="BMC Genomics">
        <title>Intraspecific diversification of the crop wild relative Brassica cretica Lam. using demographic model selection.</title>
        <authorList>
            <person name="Kioukis A."/>
            <person name="Michalopoulou V.A."/>
            <person name="Briers L."/>
            <person name="Pirintsos S."/>
            <person name="Studholme D.J."/>
            <person name="Pavlidis P."/>
            <person name="Sarris P.F."/>
        </authorList>
    </citation>
    <scope>NUCLEOTIDE SEQUENCE [LARGE SCALE GENOMIC DNA]</scope>
    <source>
        <strain evidence="2">cv. PFS-1207/04</strain>
    </source>
</reference>
<name>A0ABQ7EFK1_BRACR</name>
<gene>
    <name evidence="1" type="ORF">DY000_02024008</name>
</gene>
<accession>A0ABQ7EFK1</accession>
<evidence type="ECO:0000313" key="1">
    <source>
        <dbReference type="EMBL" id="KAF3594999.1"/>
    </source>
</evidence>
<dbReference type="EMBL" id="QGKV02000299">
    <property type="protein sequence ID" value="KAF3594999.1"/>
    <property type="molecule type" value="Genomic_DNA"/>
</dbReference>
<sequence>MLAAANAAPSQSQIMEETPSQIITLEGYCTSKKEQPIGAYTSLAHNHQQIHIEPELPVSYGKTSGYDVVGETRT</sequence>
<comment type="caution">
    <text evidence="1">The sequence shown here is derived from an EMBL/GenBank/DDBJ whole genome shotgun (WGS) entry which is preliminary data.</text>
</comment>